<dbReference type="Gene3D" id="4.10.280.10">
    <property type="entry name" value="Helix-loop-helix DNA-binding domain"/>
    <property type="match status" value="1"/>
</dbReference>
<accession>A0A0D1ZFG7</accession>
<keyword evidence="4" id="KW-1185">Reference proteome</keyword>
<feature type="region of interest" description="Disordered" evidence="1">
    <location>
        <begin position="121"/>
        <end position="154"/>
    </location>
</feature>
<proteinExistence type="predicted"/>
<dbReference type="InterPro" id="IPR011598">
    <property type="entry name" value="bHLH_dom"/>
</dbReference>
<dbReference type="PROSITE" id="PS50888">
    <property type="entry name" value="BHLH"/>
    <property type="match status" value="1"/>
</dbReference>
<dbReference type="AlphaFoldDB" id="A0A0D1ZFG7"/>
<dbReference type="HOGENOM" id="CLU_1133477_0_0_1"/>
<feature type="compositionally biased region" description="Basic and acidic residues" evidence="1">
    <location>
        <begin position="132"/>
        <end position="154"/>
    </location>
</feature>
<dbReference type="GeneID" id="27348827"/>
<evidence type="ECO:0000313" key="4">
    <source>
        <dbReference type="Proteomes" id="UP000054466"/>
    </source>
</evidence>
<dbReference type="RefSeq" id="XP_016246762.1">
    <property type="nucleotide sequence ID" value="XM_016396906.1"/>
</dbReference>
<dbReference type="VEuPathDB" id="FungiDB:PV07_09633"/>
<dbReference type="Proteomes" id="UP000054466">
    <property type="component" value="Unassembled WGS sequence"/>
</dbReference>
<protein>
    <recommendedName>
        <fullName evidence="2">BHLH domain-containing protein</fullName>
    </recommendedName>
</protein>
<evidence type="ECO:0000259" key="2">
    <source>
        <dbReference type="PROSITE" id="PS50888"/>
    </source>
</evidence>
<organism evidence="3 4">
    <name type="scientific">Cladophialophora immunda</name>
    <dbReference type="NCBI Taxonomy" id="569365"/>
    <lineage>
        <taxon>Eukaryota</taxon>
        <taxon>Fungi</taxon>
        <taxon>Dikarya</taxon>
        <taxon>Ascomycota</taxon>
        <taxon>Pezizomycotina</taxon>
        <taxon>Eurotiomycetes</taxon>
        <taxon>Chaetothyriomycetidae</taxon>
        <taxon>Chaetothyriales</taxon>
        <taxon>Herpotrichiellaceae</taxon>
        <taxon>Cladophialophora</taxon>
    </lineage>
</organism>
<name>A0A0D1ZFG7_9EURO</name>
<dbReference type="GO" id="GO:0046983">
    <property type="term" value="F:protein dimerization activity"/>
    <property type="evidence" value="ECO:0007669"/>
    <property type="project" value="InterPro"/>
</dbReference>
<feature type="domain" description="BHLH" evidence="2">
    <location>
        <begin position="149"/>
        <end position="218"/>
    </location>
</feature>
<dbReference type="InterPro" id="IPR036638">
    <property type="entry name" value="HLH_DNA-bd_sf"/>
</dbReference>
<sequence length="245" mass="28227">MSSNHNESLPGSCWYYKSTHHEPHLNTASENGALFVLPDPNLNLGPVEISEHAYKGNGWHLQEPQKSRVDLLCDRILLPVSPSEWVDMDHFIWLSQQPNHHNHPSATTPIHMTLGRQTRLECTTPEPGGQTEAKRGSKTNNRERKKTSDERRAHSIIERRYRDKVNNKLKELYHTLREVRYLQQSRNAASDRTIISEPSGGMKKSDVINDAITYIHESEINFRHMADEIQSLRNQLSHFRDKGIA</sequence>
<dbReference type="EMBL" id="KN847044">
    <property type="protein sequence ID" value="KIW26546.1"/>
    <property type="molecule type" value="Genomic_DNA"/>
</dbReference>
<evidence type="ECO:0000256" key="1">
    <source>
        <dbReference type="SAM" id="MobiDB-lite"/>
    </source>
</evidence>
<reference evidence="3 4" key="1">
    <citation type="submission" date="2015-01" db="EMBL/GenBank/DDBJ databases">
        <title>The Genome Sequence of Cladophialophora immunda CBS83496.</title>
        <authorList>
            <consortium name="The Broad Institute Genomics Platform"/>
            <person name="Cuomo C."/>
            <person name="de Hoog S."/>
            <person name="Gorbushina A."/>
            <person name="Stielow B."/>
            <person name="Teixiera M."/>
            <person name="Abouelleil A."/>
            <person name="Chapman S.B."/>
            <person name="Priest M."/>
            <person name="Young S.K."/>
            <person name="Wortman J."/>
            <person name="Nusbaum C."/>
            <person name="Birren B."/>
        </authorList>
    </citation>
    <scope>NUCLEOTIDE SEQUENCE [LARGE SCALE GENOMIC DNA]</scope>
    <source>
        <strain evidence="3 4">CBS 83496</strain>
    </source>
</reference>
<evidence type="ECO:0000313" key="3">
    <source>
        <dbReference type="EMBL" id="KIW26546.1"/>
    </source>
</evidence>
<dbReference type="Pfam" id="PF00010">
    <property type="entry name" value="HLH"/>
    <property type="match status" value="1"/>
</dbReference>
<dbReference type="OrthoDB" id="2133190at2759"/>
<gene>
    <name evidence="3" type="ORF">PV07_09633</name>
</gene>
<dbReference type="SUPFAM" id="SSF47459">
    <property type="entry name" value="HLH, helix-loop-helix DNA-binding domain"/>
    <property type="match status" value="1"/>
</dbReference>